<feature type="compositionally biased region" description="Basic residues" evidence="1">
    <location>
        <begin position="162"/>
        <end position="177"/>
    </location>
</feature>
<evidence type="ECO:0000313" key="3">
    <source>
        <dbReference type="Proteomes" id="UP000823388"/>
    </source>
</evidence>
<feature type="compositionally biased region" description="Basic and acidic residues" evidence="1">
    <location>
        <begin position="105"/>
        <end position="117"/>
    </location>
</feature>
<evidence type="ECO:0000313" key="2">
    <source>
        <dbReference type="EMBL" id="KAG2548364.1"/>
    </source>
</evidence>
<sequence>MARRGSWLPPAAANDGDHDHPKLFFTPDVASSPSGYSFSAWMPGGQVEKLPCAGGVLPEGVLVIPATTRPLHGLVLIRCWGWGGVLRLQPFHRGTPTRKATRHQSAAEDGRAPGREYNHGTFYKVQPRPLRHGSQCGGRRLGEWKAVRLFCLCDGDCELRGPRARRSARPRTGRRRAASSETPRRRCFWTAPFTSSAMKRPSPPSTSTTRPLGHCSLPPPPPPGLQFALLRLTVLDTWTGVGRLCVQPSTARRLLPVQ</sequence>
<dbReference type="AlphaFoldDB" id="A0A8T0NNE0"/>
<dbReference type="Proteomes" id="UP000823388">
    <property type="component" value="Chromosome 9K"/>
</dbReference>
<feature type="region of interest" description="Disordered" evidence="1">
    <location>
        <begin position="95"/>
        <end position="117"/>
    </location>
</feature>
<feature type="region of interest" description="Disordered" evidence="1">
    <location>
        <begin position="1"/>
        <end position="20"/>
    </location>
</feature>
<feature type="region of interest" description="Disordered" evidence="1">
    <location>
        <begin position="195"/>
        <end position="218"/>
    </location>
</feature>
<name>A0A8T0NNE0_PANVG</name>
<dbReference type="EMBL" id="CM029053">
    <property type="protein sequence ID" value="KAG2548364.1"/>
    <property type="molecule type" value="Genomic_DNA"/>
</dbReference>
<feature type="region of interest" description="Disordered" evidence="1">
    <location>
        <begin position="162"/>
        <end position="183"/>
    </location>
</feature>
<organism evidence="2 3">
    <name type="scientific">Panicum virgatum</name>
    <name type="common">Blackwell switchgrass</name>
    <dbReference type="NCBI Taxonomy" id="38727"/>
    <lineage>
        <taxon>Eukaryota</taxon>
        <taxon>Viridiplantae</taxon>
        <taxon>Streptophyta</taxon>
        <taxon>Embryophyta</taxon>
        <taxon>Tracheophyta</taxon>
        <taxon>Spermatophyta</taxon>
        <taxon>Magnoliopsida</taxon>
        <taxon>Liliopsida</taxon>
        <taxon>Poales</taxon>
        <taxon>Poaceae</taxon>
        <taxon>PACMAD clade</taxon>
        <taxon>Panicoideae</taxon>
        <taxon>Panicodae</taxon>
        <taxon>Paniceae</taxon>
        <taxon>Panicinae</taxon>
        <taxon>Panicum</taxon>
        <taxon>Panicum sect. Hiantes</taxon>
    </lineage>
</organism>
<keyword evidence="3" id="KW-1185">Reference proteome</keyword>
<protein>
    <submittedName>
        <fullName evidence="2">Uncharacterized protein</fullName>
    </submittedName>
</protein>
<reference evidence="2" key="1">
    <citation type="submission" date="2020-05" db="EMBL/GenBank/DDBJ databases">
        <title>WGS assembly of Panicum virgatum.</title>
        <authorList>
            <person name="Lovell J.T."/>
            <person name="Jenkins J."/>
            <person name="Shu S."/>
            <person name="Juenger T.E."/>
            <person name="Schmutz J."/>
        </authorList>
    </citation>
    <scope>NUCLEOTIDE SEQUENCE</scope>
    <source>
        <strain evidence="2">AP13</strain>
    </source>
</reference>
<comment type="caution">
    <text evidence="2">The sequence shown here is derived from an EMBL/GenBank/DDBJ whole genome shotgun (WGS) entry which is preliminary data.</text>
</comment>
<proteinExistence type="predicted"/>
<evidence type="ECO:0000256" key="1">
    <source>
        <dbReference type="SAM" id="MobiDB-lite"/>
    </source>
</evidence>
<accession>A0A8T0NNE0</accession>
<gene>
    <name evidence="2" type="ORF">PVAP13_9KG439940</name>
</gene>